<evidence type="ECO:0000313" key="3">
    <source>
        <dbReference type="Proteomes" id="UP000639643"/>
    </source>
</evidence>
<name>A0A8H6U5T2_9PEZI</name>
<feature type="region of interest" description="Disordered" evidence="1">
    <location>
        <begin position="47"/>
        <end position="92"/>
    </location>
</feature>
<reference evidence="2" key="1">
    <citation type="journal article" date="2020" name="Phytopathology">
        <title>Genome Sequence Resources of Colletotrichum truncatum, C. plurivorum, C. musicola, and C. sojae: Four Species Pathogenic to Soybean (Glycine max).</title>
        <authorList>
            <person name="Rogerio F."/>
            <person name="Boufleur T.R."/>
            <person name="Ciampi-Guillardi M."/>
            <person name="Sukno S.A."/>
            <person name="Thon M.R."/>
            <person name="Massola Junior N.S."/>
            <person name="Baroncelli R."/>
        </authorList>
    </citation>
    <scope>NUCLEOTIDE SEQUENCE</scope>
    <source>
        <strain evidence="2">LFN0074</strain>
    </source>
</reference>
<feature type="compositionally biased region" description="Low complexity" evidence="1">
    <location>
        <begin position="76"/>
        <end position="91"/>
    </location>
</feature>
<evidence type="ECO:0000313" key="2">
    <source>
        <dbReference type="EMBL" id="KAF6841005.1"/>
    </source>
</evidence>
<dbReference type="EMBL" id="WIGM01000093">
    <property type="protein sequence ID" value="KAF6841005.1"/>
    <property type="molecule type" value="Genomic_DNA"/>
</dbReference>
<organism evidence="2 3">
    <name type="scientific">Colletotrichum musicola</name>
    <dbReference type="NCBI Taxonomy" id="2175873"/>
    <lineage>
        <taxon>Eukaryota</taxon>
        <taxon>Fungi</taxon>
        <taxon>Dikarya</taxon>
        <taxon>Ascomycota</taxon>
        <taxon>Pezizomycotina</taxon>
        <taxon>Sordariomycetes</taxon>
        <taxon>Hypocreomycetidae</taxon>
        <taxon>Glomerellales</taxon>
        <taxon>Glomerellaceae</taxon>
        <taxon>Colletotrichum</taxon>
        <taxon>Colletotrichum orchidearum species complex</taxon>
    </lineage>
</organism>
<comment type="caution">
    <text evidence="2">The sequence shown here is derived from an EMBL/GenBank/DDBJ whole genome shotgun (WGS) entry which is preliminary data.</text>
</comment>
<feature type="region of interest" description="Disordered" evidence="1">
    <location>
        <begin position="183"/>
        <end position="264"/>
    </location>
</feature>
<keyword evidence="3" id="KW-1185">Reference proteome</keyword>
<evidence type="ECO:0000256" key="1">
    <source>
        <dbReference type="SAM" id="MobiDB-lite"/>
    </source>
</evidence>
<gene>
    <name evidence="2" type="ORF">CMUS01_03725</name>
</gene>
<accession>A0A8H6U5T2</accession>
<protein>
    <submittedName>
        <fullName evidence="2">Uncharacterized protein</fullName>
    </submittedName>
</protein>
<proteinExistence type="predicted"/>
<sequence>MPVVHLARSNLILGRYLPTHDHEKRYPKFLLAGFRLHLLEDRSVANIKSPSARPQRRPSIHQGSFDLSLPNESPPRRSTTSTAPRPPSTSADCSALAIPRILSPAVPSPGLLAFASSDDMRKAFASLTSPHPAAPAITGPSSLRQECFTPVIIPDAARRSRPFPPTIKPCFASRLCTHRVSKHLDSVNPTRPSERCSPPPSHDRPTCPQRRVMGFSPRPLAECRTSPVNPESVDDPWDRPDPGHGKDTSDFCSFRASESHGFPC</sequence>
<dbReference type="AlphaFoldDB" id="A0A8H6U5T2"/>
<dbReference type="Proteomes" id="UP000639643">
    <property type="component" value="Unassembled WGS sequence"/>
</dbReference>
<feature type="compositionally biased region" description="Basic and acidic residues" evidence="1">
    <location>
        <begin position="236"/>
        <end position="249"/>
    </location>
</feature>